<name>A0ABN8BR77_9LACO</name>
<reference evidence="2 3" key="1">
    <citation type="submission" date="2021-11" db="EMBL/GenBank/DDBJ databases">
        <authorList>
            <person name="Depoorter E."/>
        </authorList>
    </citation>
    <scope>NUCLEOTIDE SEQUENCE [LARGE SCALE GENOMIC DNA]</scope>
    <source>
        <strain evidence="2 3">LMG 24286</strain>
    </source>
</reference>
<evidence type="ECO:0000313" key="2">
    <source>
        <dbReference type="EMBL" id="CAH0419378.1"/>
    </source>
</evidence>
<proteinExistence type="predicted"/>
<dbReference type="Proteomes" id="UP000789719">
    <property type="component" value="Unassembled WGS sequence"/>
</dbReference>
<evidence type="ECO:0000259" key="1">
    <source>
        <dbReference type="Pfam" id="PF06114"/>
    </source>
</evidence>
<evidence type="ECO:0000313" key="3">
    <source>
        <dbReference type="Proteomes" id="UP000789719"/>
    </source>
</evidence>
<feature type="domain" description="IrrE N-terminal-like" evidence="1">
    <location>
        <begin position="15"/>
        <end position="93"/>
    </location>
</feature>
<comment type="caution">
    <text evidence="2">The sequence shown here is derived from an EMBL/GenBank/DDBJ whole genome shotgun (WGS) entry which is preliminary data.</text>
</comment>
<keyword evidence="3" id="KW-1185">Reference proteome</keyword>
<accession>A0ABN8BR77</accession>
<dbReference type="Pfam" id="PF06114">
    <property type="entry name" value="Peptidase_M78"/>
    <property type="match status" value="1"/>
</dbReference>
<protein>
    <recommendedName>
        <fullName evidence="1">IrrE N-terminal-like domain-containing protein</fullName>
    </recommendedName>
</protein>
<organism evidence="2 3">
    <name type="scientific">Periweissella ghanensis</name>
    <dbReference type="NCBI Taxonomy" id="467997"/>
    <lineage>
        <taxon>Bacteria</taxon>
        <taxon>Bacillati</taxon>
        <taxon>Bacillota</taxon>
        <taxon>Bacilli</taxon>
        <taxon>Lactobacillales</taxon>
        <taxon>Lactobacillaceae</taxon>
        <taxon>Periweissella</taxon>
    </lineage>
</organism>
<dbReference type="RefSeq" id="WP_230099415.1">
    <property type="nucleotide sequence ID" value="NZ_CAKKNT010000036.1"/>
</dbReference>
<dbReference type="EMBL" id="CAKKNT010000036">
    <property type="protein sequence ID" value="CAH0419378.1"/>
    <property type="molecule type" value="Genomic_DNA"/>
</dbReference>
<gene>
    <name evidence="2" type="ORF">WGH24286_01828</name>
</gene>
<dbReference type="InterPro" id="IPR010359">
    <property type="entry name" value="IrrE_HExxH"/>
</dbReference>
<sequence length="139" mass="15803">MEILSDLINFAMNNGIAVEIRKDLAPSVPSMSFPQIKKIMVNANNHDYIFQFAHEMGHILNDDSSLAPLCFSVNNRSKLEVAANRTAIKILMPFYCDSREPYMARSTEFINIFNAPSWLNYIVCEEISKYYTISGNALI</sequence>